<proteinExistence type="predicted"/>
<accession>A0ABN0B383</accession>
<sequence>MAGAIGLAAAVDYLENLGMDAIETHEQKLIAYVFPKIAGH</sequence>
<name>A0ABN0B383_9STRE</name>
<gene>
    <name evidence="2" type="ORF">SIN_1563</name>
</gene>
<dbReference type="EMBL" id="AEDY01000095">
    <property type="protein sequence ID" value="EFO53733.1"/>
    <property type="molecule type" value="Genomic_DNA"/>
</dbReference>
<evidence type="ECO:0000259" key="1">
    <source>
        <dbReference type="Pfam" id="PF00266"/>
    </source>
</evidence>
<feature type="domain" description="Aminotransferase class V" evidence="1">
    <location>
        <begin position="2"/>
        <end position="37"/>
    </location>
</feature>
<dbReference type="Gene3D" id="3.90.1150.10">
    <property type="entry name" value="Aspartate Aminotransferase, domain 1"/>
    <property type="match status" value="1"/>
</dbReference>
<protein>
    <submittedName>
        <fullName evidence="2">Cysteine desulfurase</fullName>
    </submittedName>
</protein>
<dbReference type="InterPro" id="IPR000192">
    <property type="entry name" value="Aminotrans_V_dom"/>
</dbReference>
<evidence type="ECO:0000313" key="2">
    <source>
        <dbReference type="EMBL" id="EFO53733.1"/>
    </source>
</evidence>
<dbReference type="InterPro" id="IPR015422">
    <property type="entry name" value="PyrdxlP-dep_Trfase_small"/>
</dbReference>
<dbReference type="Pfam" id="PF00266">
    <property type="entry name" value="Aminotran_5"/>
    <property type="match status" value="1"/>
</dbReference>
<comment type="caution">
    <text evidence="2">The sequence shown here is derived from an EMBL/GenBank/DDBJ whole genome shotgun (WGS) entry which is preliminary data.</text>
</comment>
<reference evidence="2" key="1">
    <citation type="submission" date="2010-09" db="EMBL/GenBank/DDBJ databases">
        <authorList>
            <person name="Daugherty S.C."/>
            <person name="Kilian M."/>
            <person name="Tettelin H."/>
        </authorList>
    </citation>
    <scope>NUCLEOTIDE SEQUENCE [LARGE SCALE GENOMIC DNA]</scope>
    <source>
        <strain evidence="2">SK1302</strain>
    </source>
</reference>
<organism evidence="2">
    <name type="scientific">Streptococcus infantis SK1302</name>
    <dbReference type="NCBI Taxonomy" id="871237"/>
    <lineage>
        <taxon>Bacteria</taxon>
        <taxon>Bacillati</taxon>
        <taxon>Bacillota</taxon>
        <taxon>Bacilli</taxon>
        <taxon>Lactobacillales</taxon>
        <taxon>Streptococcaceae</taxon>
        <taxon>Streptococcus</taxon>
    </lineage>
</organism>